<name>A0AAQ3PVY9_PASNO</name>
<protein>
    <recommendedName>
        <fullName evidence="6">Protein FAR1-RELATED SEQUENCE</fullName>
    </recommendedName>
</protein>
<evidence type="ECO:0000256" key="3">
    <source>
        <dbReference type="ARBA" id="ARBA00022771"/>
    </source>
</evidence>
<comment type="subcellular location">
    <subcellularLocation>
        <location evidence="6">Nucleus</location>
    </subcellularLocation>
</comment>
<feature type="compositionally biased region" description="Low complexity" evidence="7">
    <location>
        <begin position="692"/>
        <end position="709"/>
    </location>
</feature>
<dbReference type="Pfam" id="PF10551">
    <property type="entry name" value="MULE"/>
    <property type="match status" value="1"/>
</dbReference>
<feature type="compositionally biased region" description="Gly residues" evidence="7">
    <location>
        <begin position="718"/>
        <end position="727"/>
    </location>
</feature>
<feature type="compositionally biased region" description="Low complexity" evidence="7">
    <location>
        <begin position="641"/>
        <end position="655"/>
    </location>
</feature>
<dbReference type="SMART" id="SM00575">
    <property type="entry name" value="ZnF_PMZ"/>
    <property type="match status" value="1"/>
</dbReference>
<keyword evidence="10" id="KW-1185">Reference proteome</keyword>
<feature type="compositionally biased region" description="Basic and acidic residues" evidence="7">
    <location>
        <begin position="589"/>
        <end position="601"/>
    </location>
</feature>
<organism evidence="9 10">
    <name type="scientific">Paspalum notatum var. saurae</name>
    <dbReference type="NCBI Taxonomy" id="547442"/>
    <lineage>
        <taxon>Eukaryota</taxon>
        <taxon>Viridiplantae</taxon>
        <taxon>Streptophyta</taxon>
        <taxon>Embryophyta</taxon>
        <taxon>Tracheophyta</taxon>
        <taxon>Spermatophyta</taxon>
        <taxon>Magnoliopsida</taxon>
        <taxon>Liliopsida</taxon>
        <taxon>Poales</taxon>
        <taxon>Poaceae</taxon>
        <taxon>PACMAD clade</taxon>
        <taxon>Panicoideae</taxon>
        <taxon>Andropogonodae</taxon>
        <taxon>Paspaleae</taxon>
        <taxon>Paspalinae</taxon>
        <taxon>Paspalum</taxon>
    </lineage>
</organism>
<dbReference type="PANTHER" id="PTHR31669">
    <property type="entry name" value="PROTEIN FAR1-RELATED SEQUENCE 10-RELATED"/>
    <property type="match status" value="1"/>
</dbReference>
<evidence type="ECO:0000256" key="4">
    <source>
        <dbReference type="ARBA" id="ARBA00022833"/>
    </source>
</evidence>
<dbReference type="PANTHER" id="PTHR31669:SF306">
    <property type="entry name" value="PROTEIN FAR1-RELATED SEQUENCE"/>
    <property type="match status" value="1"/>
</dbReference>
<feature type="compositionally biased region" description="Basic and acidic residues" evidence="7">
    <location>
        <begin position="569"/>
        <end position="578"/>
    </location>
</feature>
<evidence type="ECO:0000256" key="2">
    <source>
        <dbReference type="ARBA" id="ARBA00022723"/>
    </source>
</evidence>
<keyword evidence="6" id="KW-0539">Nucleus</keyword>
<evidence type="ECO:0000256" key="1">
    <source>
        <dbReference type="ARBA" id="ARBA00005889"/>
    </source>
</evidence>
<dbReference type="Proteomes" id="UP001341281">
    <property type="component" value="Chromosome 01"/>
</dbReference>
<dbReference type="GO" id="GO:0005634">
    <property type="term" value="C:nucleus"/>
    <property type="evidence" value="ECO:0007669"/>
    <property type="project" value="UniProtKB-SubCell"/>
</dbReference>
<dbReference type="Pfam" id="PF03101">
    <property type="entry name" value="FAR1"/>
    <property type="match status" value="1"/>
</dbReference>
<accession>A0AAQ3PVY9</accession>
<dbReference type="InterPro" id="IPR031052">
    <property type="entry name" value="FHY3/FAR1"/>
</dbReference>
<evidence type="ECO:0000313" key="10">
    <source>
        <dbReference type="Proteomes" id="UP001341281"/>
    </source>
</evidence>
<evidence type="ECO:0000256" key="6">
    <source>
        <dbReference type="RuleBase" id="RU367018"/>
    </source>
</evidence>
<dbReference type="EMBL" id="CP144745">
    <property type="protein sequence ID" value="WVZ53932.1"/>
    <property type="molecule type" value="Genomic_DNA"/>
</dbReference>
<keyword evidence="3 5" id="KW-0863">Zinc-finger</keyword>
<keyword evidence="4 6" id="KW-0862">Zinc</keyword>
<dbReference type="InterPro" id="IPR006564">
    <property type="entry name" value="Znf_PMZ"/>
</dbReference>
<evidence type="ECO:0000256" key="7">
    <source>
        <dbReference type="SAM" id="MobiDB-lite"/>
    </source>
</evidence>
<feature type="region of interest" description="Disordered" evidence="7">
    <location>
        <begin position="549"/>
        <end position="729"/>
    </location>
</feature>
<feature type="compositionally biased region" description="Gly residues" evidence="7">
    <location>
        <begin position="618"/>
        <end position="630"/>
    </location>
</feature>
<dbReference type="AlphaFoldDB" id="A0AAQ3PVY9"/>
<proteinExistence type="inferred from homology"/>
<dbReference type="InterPro" id="IPR018289">
    <property type="entry name" value="MULE_transposase_dom"/>
</dbReference>
<dbReference type="InterPro" id="IPR004330">
    <property type="entry name" value="FAR1_DNA_bnd_dom"/>
</dbReference>
<evidence type="ECO:0000256" key="5">
    <source>
        <dbReference type="PROSITE-ProRule" id="PRU00325"/>
    </source>
</evidence>
<gene>
    <name evidence="9" type="ORF">U9M48_004817</name>
</gene>
<reference evidence="9 10" key="1">
    <citation type="submission" date="2024-02" db="EMBL/GenBank/DDBJ databases">
        <title>High-quality chromosome-scale genome assembly of Pensacola bahiagrass (Paspalum notatum Flugge var. saurae).</title>
        <authorList>
            <person name="Vega J.M."/>
            <person name="Podio M."/>
            <person name="Orjuela J."/>
            <person name="Siena L.A."/>
            <person name="Pessino S.C."/>
            <person name="Combes M.C."/>
            <person name="Mariac C."/>
            <person name="Albertini E."/>
            <person name="Pupilli F."/>
            <person name="Ortiz J.P.A."/>
            <person name="Leblanc O."/>
        </authorList>
    </citation>
    <scope>NUCLEOTIDE SEQUENCE [LARGE SCALE GENOMIC DNA]</scope>
    <source>
        <strain evidence="9">R1</strain>
        <tissue evidence="9">Leaf</tissue>
    </source>
</reference>
<dbReference type="PROSITE" id="PS50966">
    <property type="entry name" value="ZF_SWIM"/>
    <property type="match status" value="1"/>
</dbReference>
<dbReference type="GO" id="GO:0006355">
    <property type="term" value="P:regulation of DNA-templated transcription"/>
    <property type="evidence" value="ECO:0007669"/>
    <property type="project" value="UniProtKB-UniRule"/>
</dbReference>
<feature type="compositionally biased region" description="Gly residues" evidence="7">
    <location>
        <begin position="681"/>
        <end position="691"/>
    </location>
</feature>
<evidence type="ECO:0000313" key="9">
    <source>
        <dbReference type="EMBL" id="WVZ53932.1"/>
    </source>
</evidence>
<evidence type="ECO:0000259" key="8">
    <source>
        <dbReference type="PROSITE" id="PS50966"/>
    </source>
</evidence>
<feature type="domain" description="SWIM-type" evidence="8">
    <location>
        <begin position="330"/>
        <end position="361"/>
    </location>
</feature>
<dbReference type="InterPro" id="IPR007527">
    <property type="entry name" value="Znf_SWIM"/>
</dbReference>
<comment type="similarity">
    <text evidence="1 6">Belongs to the FHY3/FAR1 family.</text>
</comment>
<dbReference type="GO" id="GO:0008270">
    <property type="term" value="F:zinc ion binding"/>
    <property type="evidence" value="ECO:0007669"/>
    <property type="project" value="UniProtKB-UniRule"/>
</dbReference>
<keyword evidence="2 6" id="KW-0479">Metal-binding</keyword>
<comment type="function">
    <text evidence="6">Putative transcription activator involved in regulating light control of development.</text>
</comment>
<sequence length="804" mass="90172">MDDAGIVESPTEVEMDEVAMDERHVDKEDGFMTPMNKASVPKIGMSFDNVESAEKFYKSYAHGIGFQVRIGQQKLDDNGVVEWKRYLCARQGYKQKKDDVPVDPSKKKTFLRAMGGKAPGLIITDEDASMRAAIASILRNTAHRLCMWHIMKKLPEKIGPHLLEDEEFLKRVNSCVWGSETIEEFESRWLAIISDYHLENNEWLQGRYRIRILRTTSRSESANSFFNRFIGRKLAFVEFWLRFDTALQCQRQEELIHDNTTLHTNPTLFTTWEIEKHGGFVFTHEVFKKFQEEVLAAREHCDVQTTTELEDRKFVTMTDNYMRVREVICFTTDQTYKCSCMIFESIGIPCRHIIRMFRSAKVNELPVHYITKRWMKTCKRDNAYDNEGNLLVEKATGSVDASMRRKMSNAHNKFEDIFQMAKTSQEGMDTLIEKLDSLSFLFQPNTRTRQEEQENFIGCTIPDDIQVHPPNDIRSKGKCKRILGHADKNKRNKDTGSRKCTTCKNVGHDRRVVAEGVPLTSAAKTGGTWRLEAIFLNVHLEAMWQRRSGGRRGLHPSLGGLHPSLGADGDARRTEGGRRPVAVGGNQEEAVRGSRVVEGKGGRVPATSGVGGAVPTTGGIGVPATGGGGERSQATREDPVSAGQSRRSSGSSAWRRWQRGGGAQRQHARREEAPAAVEVASGGGQAGGGAGEASRGRPAAGQRRGGSSPRRQRRGEAGEVGGVGIGGRKGERWKKEDRIYMWIQGARMQEGVGCFGIMHGELRTQAESSGRCSGHGKWNREDTKELLKRIYGEPRQVQLTSMRF</sequence>